<feature type="transmembrane region" description="Helical" evidence="1">
    <location>
        <begin position="68"/>
        <end position="90"/>
    </location>
</feature>
<keyword evidence="1" id="KW-0812">Transmembrane</keyword>
<evidence type="ECO:0000256" key="1">
    <source>
        <dbReference type="SAM" id="Phobius"/>
    </source>
</evidence>
<name>A0A317EN29_9SPHI</name>
<evidence type="ECO:0008006" key="4">
    <source>
        <dbReference type="Google" id="ProtNLM"/>
    </source>
</evidence>
<proteinExistence type="predicted"/>
<keyword evidence="1" id="KW-0472">Membrane</keyword>
<gene>
    <name evidence="2" type="ORF">DHW03_17880</name>
</gene>
<evidence type="ECO:0000313" key="3">
    <source>
        <dbReference type="Proteomes" id="UP000245379"/>
    </source>
</evidence>
<keyword evidence="1" id="KW-1133">Transmembrane helix</keyword>
<reference evidence="2 3" key="1">
    <citation type="submission" date="2018-05" db="EMBL/GenBank/DDBJ databases">
        <title>Pedobacter paludis sp. nov., isolated from wetland soil.</title>
        <authorList>
            <person name="Zhang Y."/>
            <person name="Wang G."/>
        </authorList>
    </citation>
    <scope>NUCLEOTIDE SEQUENCE [LARGE SCALE GENOMIC DNA]</scope>
    <source>
        <strain evidence="2 3">KCTC22721</strain>
    </source>
</reference>
<accession>A0A317EN29</accession>
<dbReference type="AlphaFoldDB" id="A0A317EN29"/>
<dbReference type="RefSeq" id="WP_109927244.1">
    <property type="nucleotide sequence ID" value="NZ_QGNZ01000004.1"/>
</dbReference>
<sequence>MEDLEQDVPQEVKLVVTEEMRSYIYEITKWSKFLSIIGFILSALLILGSLSIGAAVNANPAMLNQLGPLASIGGIGLTIMYFVIALIYFYPSLLLFRFSNKGKHAVLYGEQESLNEAMLNMKSLFKFWGIMTIAIIFLYFLMIFIVGASLAMK</sequence>
<protein>
    <recommendedName>
        <fullName evidence="4">DUF5362 domain-containing protein</fullName>
    </recommendedName>
</protein>
<evidence type="ECO:0000313" key="2">
    <source>
        <dbReference type="EMBL" id="PWS26686.1"/>
    </source>
</evidence>
<dbReference type="OrthoDB" id="1121797at2"/>
<dbReference type="EMBL" id="QGNZ01000004">
    <property type="protein sequence ID" value="PWS26686.1"/>
    <property type="molecule type" value="Genomic_DNA"/>
</dbReference>
<keyword evidence="3" id="KW-1185">Reference proteome</keyword>
<feature type="transmembrane region" description="Helical" evidence="1">
    <location>
        <begin position="127"/>
        <end position="151"/>
    </location>
</feature>
<dbReference type="Proteomes" id="UP000245379">
    <property type="component" value="Unassembled WGS sequence"/>
</dbReference>
<organism evidence="2 3">
    <name type="scientific">Pedobacter yonginense</name>
    <dbReference type="NCBI Taxonomy" id="651869"/>
    <lineage>
        <taxon>Bacteria</taxon>
        <taxon>Pseudomonadati</taxon>
        <taxon>Bacteroidota</taxon>
        <taxon>Sphingobacteriia</taxon>
        <taxon>Sphingobacteriales</taxon>
        <taxon>Sphingobacteriaceae</taxon>
        <taxon>Pedobacter</taxon>
    </lineage>
</organism>
<comment type="caution">
    <text evidence="2">The sequence shown here is derived from an EMBL/GenBank/DDBJ whole genome shotgun (WGS) entry which is preliminary data.</text>
</comment>
<feature type="transmembrane region" description="Helical" evidence="1">
    <location>
        <begin position="33"/>
        <end position="56"/>
    </location>
</feature>